<accession>A0ABV9DUP7</accession>
<evidence type="ECO:0000256" key="1">
    <source>
        <dbReference type="SAM" id="SignalP"/>
    </source>
</evidence>
<protein>
    <recommendedName>
        <fullName evidence="4">Secreted protein</fullName>
    </recommendedName>
</protein>
<organism evidence="2 3">
    <name type="scientific">Nocardiopsis mangrovi</name>
    <dbReference type="NCBI Taxonomy" id="1179818"/>
    <lineage>
        <taxon>Bacteria</taxon>
        <taxon>Bacillati</taxon>
        <taxon>Actinomycetota</taxon>
        <taxon>Actinomycetes</taxon>
        <taxon>Streptosporangiales</taxon>
        <taxon>Nocardiopsidaceae</taxon>
        <taxon>Nocardiopsis</taxon>
    </lineage>
</organism>
<feature type="signal peptide" evidence="1">
    <location>
        <begin position="1"/>
        <end position="20"/>
    </location>
</feature>
<evidence type="ECO:0000313" key="3">
    <source>
        <dbReference type="Proteomes" id="UP001595923"/>
    </source>
</evidence>
<feature type="chain" id="PRO_5045220186" description="Secreted protein" evidence="1">
    <location>
        <begin position="21"/>
        <end position="96"/>
    </location>
</feature>
<proteinExistence type="predicted"/>
<evidence type="ECO:0008006" key="4">
    <source>
        <dbReference type="Google" id="ProtNLM"/>
    </source>
</evidence>
<dbReference type="EMBL" id="JBHSFQ010000009">
    <property type="protein sequence ID" value="MFC4562630.1"/>
    <property type="molecule type" value="Genomic_DNA"/>
</dbReference>
<gene>
    <name evidence="2" type="ORF">ACFO4E_12260</name>
</gene>
<sequence length="96" mass="9667">MRRAASILGSLLLTTAIAVAGPTAAQAATGTLIVNGHPVENPSGCYDARAWPMTVENRTDRTAVVHSGPGCLGDRVREVGPGAGVAGEFALSVSVP</sequence>
<keyword evidence="3" id="KW-1185">Reference proteome</keyword>
<keyword evidence="1" id="KW-0732">Signal</keyword>
<reference evidence="3" key="1">
    <citation type="journal article" date="2019" name="Int. J. Syst. Evol. Microbiol.">
        <title>The Global Catalogue of Microorganisms (GCM) 10K type strain sequencing project: providing services to taxonomists for standard genome sequencing and annotation.</title>
        <authorList>
            <consortium name="The Broad Institute Genomics Platform"/>
            <consortium name="The Broad Institute Genome Sequencing Center for Infectious Disease"/>
            <person name="Wu L."/>
            <person name="Ma J."/>
        </authorList>
    </citation>
    <scope>NUCLEOTIDE SEQUENCE [LARGE SCALE GENOMIC DNA]</scope>
    <source>
        <strain evidence="3">XZYJ18</strain>
    </source>
</reference>
<name>A0ABV9DUP7_9ACTN</name>
<evidence type="ECO:0000313" key="2">
    <source>
        <dbReference type="EMBL" id="MFC4562630.1"/>
    </source>
</evidence>
<dbReference type="Proteomes" id="UP001595923">
    <property type="component" value="Unassembled WGS sequence"/>
</dbReference>
<dbReference type="RefSeq" id="WP_378573987.1">
    <property type="nucleotide sequence ID" value="NZ_JBHSFQ010000009.1"/>
</dbReference>
<comment type="caution">
    <text evidence="2">The sequence shown here is derived from an EMBL/GenBank/DDBJ whole genome shotgun (WGS) entry which is preliminary data.</text>
</comment>